<proteinExistence type="predicted"/>
<name>A0A165VRQ1_9AGAM</name>
<evidence type="ECO:0000313" key="3">
    <source>
        <dbReference type="Proteomes" id="UP000076761"/>
    </source>
</evidence>
<dbReference type="Proteomes" id="UP000076761">
    <property type="component" value="Unassembled WGS sequence"/>
</dbReference>
<sequence length="372" mass="41690">MHPRMLVGVRVVGSCSVASRTKPFKASAPRAFKYVLMRTFAGKAKTSIDEVLEPAQTDVKVRRPRRKLRTLNPERLSAQEFINLSGKKQPVIRSPTTGLRASPRYTQKGDAFFPADTRGFFYWHIEPGAPALTGQVRFRITVSSDPETFSAGKDLRLPDGDVWALTVFDIARYKSHSLFQDALLSDGLVTEDILDMATGIQSGPVGTSRTVWRFGQTFLVRFEHHKTTIWGVSNSGADKMILDGLFLSRPHRGKPYRGLAFLQFERSTLPEHDGTWTVVLRIVKILNLIKFQVVDNDIPPEPKEGELVMMLPRGPGSGSWKPWCSVLDNNPARPKTKALKSLFEREEDISQGENNSKLRHKFYPPQSSANAG</sequence>
<evidence type="ECO:0000313" key="2">
    <source>
        <dbReference type="EMBL" id="KZT30086.1"/>
    </source>
</evidence>
<reference evidence="2 3" key="1">
    <citation type="journal article" date="2016" name="Mol. Biol. Evol.">
        <title>Comparative Genomics of Early-Diverging Mushroom-Forming Fungi Provides Insights into the Origins of Lignocellulose Decay Capabilities.</title>
        <authorList>
            <person name="Nagy L.G."/>
            <person name="Riley R."/>
            <person name="Tritt A."/>
            <person name="Adam C."/>
            <person name="Daum C."/>
            <person name="Floudas D."/>
            <person name="Sun H."/>
            <person name="Yadav J.S."/>
            <person name="Pangilinan J."/>
            <person name="Larsson K.H."/>
            <person name="Matsuura K."/>
            <person name="Barry K."/>
            <person name="Labutti K."/>
            <person name="Kuo R."/>
            <person name="Ohm R.A."/>
            <person name="Bhattacharya S.S."/>
            <person name="Shirouzu T."/>
            <person name="Yoshinaga Y."/>
            <person name="Martin F.M."/>
            <person name="Grigoriev I.V."/>
            <person name="Hibbett D.S."/>
        </authorList>
    </citation>
    <scope>NUCLEOTIDE SEQUENCE [LARGE SCALE GENOMIC DNA]</scope>
    <source>
        <strain evidence="2 3">HHB14362 ss-1</strain>
    </source>
</reference>
<dbReference type="InParanoid" id="A0A165VRQ1"/>
<accession>A0A165VRQ1</accession>
<dbReference type="AlphaFoldDB" id="A0A165VRQ1"/>
<keyword evidence="3" id="KW-1185">Reference proteome</keyword>
<gene>
    <name evidence="2" type="ORF">NEOLEDRAFT_1174423</name>
</gene>
<feature type="region of interest" description="Disordered" evidence="1">
    <location>
        <begin position="342"/>
        <end position="372"/>
    </location>
</feature>
<organism evidence="2 3">
    <name type="scientific">Neolentinus lepideus HHB14362 ss-1</name>
    <dbReference type="NCBI Taxonomy" id="1314782"/>
    <lineage>
        <taxon>Eukaryota</taxon>
        <taxon>Fungi</taxon>
        <taxon>Dikarya</taxon>
        <taxon>Basidiomycota</taxon>
        <taxon>Agaricomycotina</taxon>
        <taxon>Agaricomycetes</taxon>
        <taxon>Gloeophyllales</taxon>
        <taxon>Gloeophyllaceae</taxon>
        <taxon>Neolentinus</taxon>
    </lineage>
</organism>
<dbReference type="EMBL" id="KV425552">
    <property type="protein sequence ID" value="KZT30086.1"/>
    <property type="molecule type" value="Genomic_DNA"/>
</dbReference>
<evidence type="ECO:0000256" key="1">
    <source>
        <dbReference type="SAM" id="MobiDB-lite"/>
    </source>
</evidence>
<dbReference type="OrthoDB" id="3067792at2759"/>
<protein>
    <submittedName>
        <fullName evidence="2">Uncharacterized protein</fullName>
    </submittedName>
</protein>